<evidence type="ECO:0000313" key="2">
    <source>
        <dbReference type="Proteomes" id="UP000807159"/>
    </source>
</evidence>
<accession>A0A8T2ZYL3</accession>
<sequence length="51" mass="5547">GSDTSVDHLSHERWDSVFILRQRSISAALSPQTVTIGFRVLVPALLLAQAS</sequence>
<comment type="caution">
    <text evidence="1">The sequence shown here is derived from an EMBL/GenBank/DDBJ whole genome shotgun (WGS) entry which is preliminary data.</text>
</comment>
<keyword evidence="2" id="KW-1185">Reference proteome</keyword>
<evidence type="ECO:0000313" key="1">
    <source>
        <dbReference type="EMBL" id="KAH8522466.1"/>
    </source>
</evidence>
<gene>
    <name evidence="1" type="ORF">H0E87_003198</name>
</gene>
<reference evidence="1" key="1">
    <citation type="journal article" date="2021" name="J. Hered.">
        <title>Genome Assembly of Salicaceae Populus deltoides (Eastern Cottonwood) I-69 Based on Nanopore Sequencing and Hi-C Technologies.</title>
        <authorList>
            <person name="Bai S."/>
            <person name="Wu H."/>
            <person name="Zhang J."/>
            <person name="Pan Z."/>
            <person name="Zhao W."/>
            <person name="Li Z."/>
            <person name="Tong C."/>
        </authorList>
    </citation>
    <scope>NUCLEOTIDE SEQUENCE</scope>
    <source>
        <tissue evidence="1">Leaf</tissue>
    </source>
</reference>
<dbReference type="AlphaFoldDB" id="A0A8T2ZYL3"/>
<protein>
    <submittedName>
        <fullName evidence="1">Uncharacterized protein</fullName>
    </submittedName>
</protein>
<organism evidence="1 2">
    <name type="scientific">Populus deltoides</name>
    <name type="common">Eastern poplar</name>
    <name type="synonym">Eastern cottonwood</name>
    <dbReference type="NCBI Taxonomy" id="3696"/>
    <lineage>
        <taxon>Eukaryota</taxon>
        <taxon>Viridiplantae</taxon>
        <taxon>Streptophyta</taxon>
        <taxon>Embryophyta</taxon>
        <taxon>Tracheophyta</taxon>
        <taxon>Spermatophyta</taxon>
        <taxon>Magnoliopsida</taxon>
        <taxon>eudicotyledons</taxon>
        <taxon>Gunneridae</taxon>
        <taxon>Pentapetalae</taxon>
        <taxon>rosids</taxon>
        <taxon>fabids</taxon>
        <taxon>Malpighiales</taxon>
        <taxon>Salicaceae</taxon>
        <taxon>Saliceae</taxon>
        <taxon>Populus</taxon>
    </lineage>
</organism>
<proteinExistence type="predicted"/>
<dbReference type="Proteomes" id="UP000807159">
    <property type="component" value="Chromosome 1"/>
</dbReference>
<dbReference type="EMBL" id="JACEGQ020000001">
    <property type="protein sequence ID" value="KAH8522466.1"/>
    <property type="molecule type" value="Genomic_DNA"/>
</dbReference>
<feature type="non-terminal residue" evidence="1">
    <location>
        <position position="1"/>
    </location>
</feature>
<name>A0A8T2ZYL3_POPDE</name>